<keyword evidence="1" id="KW-0732">Signal</keyword>
<dbReference type="RefSeq" id="WP_160418375.1">
    <property type="nucleotide sequence ID" value="NZ_WTKP01000004.1"/>
</dbReference>
<keyword evidence="3" id="KW-1185">Reference proteome</keyword>
<dbReference type="InterPro" id="IPR010642">
    <property type="entry name" value="Invasion_prot_B"/>
</dbReference>
<sequence>MTNRLKTLLLLLLLLIPLSVSAQENEPRVTEHQDWRSVCIDTPQGERCQAQQSLNMENEQGSSRLLLASVLQNGENAPRILELLLPLGLDVSSGIVMQIDDGEEMRVPFATCLEQGCYAILPLEDNLMKNMRSGSVIRIGFRPFNARQTHAVEVSLMGFTAATNAVK</sequence>
<evidence type="ECO:0000256" key="1">
    <source>
        <dbReference type="SAM" id="SignalP"/>
    </source>
</evidence>
<proteinExistence type="predicted"/>
<evidence type="ECO:0000313" key="2">
    <source>
        <dbReference type="EMBL" id="MWJ28005.1"/>
    </source>
</evidence>
<comment type="caution">
    <text evidence="2">The sequence shown here is derived from an EMBL/GenBank/DDBJ whole genome shotgun (WGS) entry which is preliminary data.</text>
</comment>
<name>A0A7X3KQ17_9GAMM</name>
<dbReference type="Proteomes" id="UP000437638">
    <property type="component" value="Unassembled WGS sequence"/>
</dbReference>
<dbReference type="Gene3D" id="2.60.40.1880">
    <property type="entry name" value="Invasion associated locus B (IalB) protein"/>
    <property type="match status" value="1"/>
</dbReference>
<protein>
    <submittedName>
        <fullName evidence="2">Invasion associated locus B family protein</fullName>
    </submittedName>
</protein>
<accession>A0A7X3KQ17</accession>
<gene>
    <name evidence="2" type="ORF">GPM19_07280</name>
</gene>
<organism evidence="2 3">
    <name type="scientific">Vreelandella zhuhanensis</name>
    <dbReference type="NCBI Taxonomy" id="2684210"/>
    <lineage>
        <taxon>Bacteria</taxon>
        <taxon>Pseudomonadati</taxon>
        <taxon>Pseudomonadota</taxon>
        <taxon>Gammaproteobacteria</taxon>
        <taxon>Oceanospirillales</taxon>
        <taxon>Halomonadaceae</taxon>
        <taxon>Vreelandella</taxon>
    </lineage>
</organism>
<reference evidence="2 3" key="1">
    <citation type="submission" date="2019-12" db="EMBL/GenBank/DDBJ databases">
        <title>Halomonas rutogse sp. nov. isolated from two lakes on Tibetan Plateau.</title>
        <authorList>
            <person name="Gao P."/>
        </authorList>
    </citation>
    <scope>NUCLEOTIDE SEQUENCE [LARGE SCALE GENOMIC DNA]</scope>
    <source>
        <strain evidence="2 3">ZH2S</strain>
    </source>
</reference>
<dbReference type="InterPro" id="IPR038696">
    <property type="entry name" value="IalB_sf"/>
</dbReference>
<dbReference type="AlphaFoldDB" id="A0A7X3KQ17"/>
<dbReference type="EMBL" id="WTKP01000004">
    <property type="protein sequence ID" value="MWJ28005.1"/>
    <property type="molecule type" value="Genomic_DNA"/>
</dbReference>
<dbReference type="Pfam" id="PF06776">
    <property type="entry name" value="IalB"/>
    <property type="match status" value="1"/>
</dbReference>
<feature type="chain" id="PRO_5030792686" evidence="1">
    <location>
        <begin position="23"/>
        <end position="167"/>
    </location>
</feature>
<evidence type="ECO:0000313" key="3">
    <source>
        <dbReference type="Proteomes" id="UP000437638"/>
    </source>
</evidence>
<feature type="signal peptide" evidence="1">
    <location>
        <begin position="1"/>
        <end position="22"/>
    </location>
</feature>